<dbReference type="Proteomes" id="UP000077202">
    <property type="component" value="Unassembled WGS sequence"/>
</dbReference>
<feature type="chain" id="PRO_5008052080" description="Expansin-like EG45 domain-containing protein" evidence="1">
    <location>
        <begin position="23"/>
        <end position="164"/>
    </location>
</feature>
<dbReference type="PANTHER" id="PTHR47295">
    <property type="entry name" value="EG45-LIKE DOMAIN CONTAINING PROTEIN 1-RELATED"/>
    <property type="match status" value="1"/>
</dbReference>
<evidence type="ECO:0000256" key="1">
    <source>
        <dbReference type="SAM" id="SignalP"/>
    </source>
</evidence>
<dbReference type="AlphaFoldDB" id="A0A176VVQ6"/>
<evidence type="ECO:0000313" key="3">
    <source>
        <dbReference type="EMBL" id="OAE24451.1"/>
    </source>
</evidence>
<keyword evidence="1" id="KW-0732">Signal</keyword>
<accession>A0A176VVQ6</accession>
<feature type="domain" description="Expansin-like EG45" evidence="2">
    <location>
        <begin position="45"/>
        <end position="137"/>
    </location>
</feature>
<dbReference type="SUPFAM" id="SSF50685">
    <property type="entry name" value="Barwin-like endoglucanases"/>
    <property type="match status" value="1"/>
</dbReference>
<dbReference type="EMBL" id="LVLJ01002594">
    <property type="protein sequence ID" value="OAE24451.1"/>
    <property type="molecule type" value="Genomic_DNA"/>
</dbReference>
<dbReference type="CDD" id="cd22269">
    <property type="entry name" value="DPBB_EG45-like"/>
    <property type="match status" value="1"/>
</dbReference>
<protein>
    <recommendedName>
        <fullName evidence="2">Expansin-like EG45 domain-containing protein</fullName>
    </recommendedName>
</protein>
<evidence type="ECO:0000313" key="4">
    <source>
        <dbReference type="Proteomes" id="UP000077202"/>
    </source>
</evidence>
<keyword evidence="4" id="KW-1185">Reference proteome</keyword>
<dbReference type="InterPro" id="IPR044206">
    <property type="entry name" value="EGC1/2"/>
</dbReference>
<sequence length="164" mass="17479">MSAKWILIATVALFLAVPQVHGQTAPAPGPALTRVNTTFTESDFYRTKCFPMGNKRASQLGMIVAGIGEPYFKDGAACGSVINVKCVADAEHPWDTRTCTGGSVNVTIVDKCEHNPPCLNLHLNAFQGLGRNRGGVDPTAVGCSGKMASSNRQAIDWLFTIDLL</sequence>
<dbReference type="InterPro" id="IPR036908">
    <property type="entry name" value="RlpA-like_sf"/>
</dbReference>
<reference evidence="3" key="1">
    <citation type="submission" date="2016-03" db="EMBL/GenBank/DDBJ databases">
        <title>Mechanisms controlling the formation of the plant cell surface in tip-growing cells are functionally conserved among land plants.</title>
        <authorList>
            <person name="Honkanen S."/>
            <person name="Jones V.A."/>
            <person name="Morieri G."/>
            <person name="Champion C."/>
            <person name="Hetherington A.J."/>
            <person name="Kelly S."/>
            <person name="Saint-Marcoux D."/>
            <person name="Proust H."/>
            <person name="Prescott H."/>
            <person name="Dolan L."/>
        </authorList>
    </citation>
    <scope>NUCLEOTIDE SEQUENCE [LARGE SCALE GENOMIC DNA]</scope>
    <source>
        <tissue evidence="3">Whole gametophyte</tissue>
    </source>
</reference>
<dbReference type="PROSITE" id="PS50842">
    <property type="entry name" value="EXPANSIN_EG45"/>
    <property type="match status" value="1"/>
</dbReference>
<organism evidence="3 4">
    <name type="scientific">Marchantia polymorpha subsp. ruderalis</name>
    <dbReference type="NCBI Taxonomy" id="1480154"/>
    <lineage>
        <taxon>Eukaryota</taxon>
        <taxon>Viridiplantae</taxon>
        <taxon>Streptophyta</taxon>
        <taxon>Embryophyta</taxon>
        <taxon>Marchantiophyta</taxon>
        <taxon>Marchantiopsida</taxon>
        <taxon>Marchantiidae</taxon>
        <taxon>Marchantiales</taxon>
        <taxon>Marchantiaceae</taxon>
        <taxon>Marchantia</taxon>
    </lineage>
</organism>
<feature type="signal peptide" evidence="1">
    <location>
        <begin position="1"/>
        <end position="22"/>
    </location>
</feature>
<dbReference type="Pfam" id="PF03330">
    <property type="entry name" value="DPBB_1"/>
    <property type="match status" value="1"/>
</dbReference>
<dbReference type="PANTHER" id="PTHR47295:SF15">
    <property type="entry name" value="EXPANSIN-LIKE EG45 DOMAIN-CONTAINING PROTEIN"/>
    <property type="match status" value="1"/>
</dbReference>
<dbReference type="GO" id="GO:0009627">
    <property type="term" value="P:systemic acquired resistance"/>
    <property type="evidence" value="ECO:0007669"/>
    <property type="project" value="InterPro"/>
</dbReference>
<dbReference type="InterPro" id="IPR009009">
    <property type="entry name" value="RlpA-like_DPBB"/>
</dbReference>
<dbReference type="Gene3D" id="2.40.40.10">
    <property type="entry name" value="RlpA-like domain"/>
    <property type="match status" value="1"/>
</dbReference>
<name>A0A176VVQ6_MARPO</name>
<dbReference type="GO" id="GO:0048046">
    <property type="term" value="C:apoplast"/>
    <property type="evidence" value="ECO:0007669"/>
    <property type="project" value="InterPro"/>
</dbReference>
<gene>
    <name evidence="3" type="ORF">AXG93_1615s1040</name>
</gene>
<proteinExistence type="predicted"/>
<evidence type="ECO:0000259" key="2">
    <source>
        <dbReference type="PROSITE" id="PS50842"/>
    </source>
</evidence>
<dbReference type="InterPro" id="IPR007112">
    <property type="entry name" value="Expansin/allergen_DPBB_dom"/>
</dbReference>
<comment type="caution">
    <text evidence="3">The sequence shown here is derived from an EMBL/GenBank/DDBJ whole genome shotgun (WGS) entry which is preliminary data.</text>
</comment>